<dbReference type="PANTHER" id="PTHR48086">
    <property type="entry name" value="SODIUM/PROLINE SYMPORTER-RELATED"/>
    <property type="match status" value="1"/>
</dbReference>
<dbReference type="PANTHER" id="PTHR48086:SF7">
    <property type="entry name" value="SODIUM-SOLUTE SYMPORTER-RELATED"/>
    <property type="match status" value="1"/>
</dbReference>
<feature type="transmembrane region" description="Helical" evidence="8">
    <location>
        <begin position="230"/>
        <end position="251"/>
    </location>
</feature>
<evidence type="ECO:0000256" key="5">
    <source>
        <dbReference type="ARBA" id="ARBA00022989"/>
    </source>
</evidence>
<evidence type="ECO:0000256" key="1">
    <source>
        <dbReference type="ARBA" id="ARBA00004141"/>
    </source>
</evidence>
<feature type="transmembrane region" description="Helical" evidence="8">
    <location>
        <begin position="153"/>
        <end position="175"/>
    </location>
</feature>
<feature type="transmembrane region" description="Helical" evidence="8">
    <location>
        <begin position="122"/>
        <end position="141"/>
    </location>
</feature>
<dbReference type="Gene3D" id="1.20.1730.10">
    <property type="entry name" value="Sodium/glucose cotransporter"/>
    <property type="match status" value="1"/>
</dbReference>
<dbReference type="AlphaFoldDB" id="A0A0R1VVN0"/>
<feature type="transmembrane region" description="Helical" evidence="8">
    <location>
        <begin position="309"/>
        <end position="337"/>
    </location>
</feature>
<evidence type="ECO:0000256" key="7">
    <source>
        <dbReference type="RuleBase" id="RU362091"/>
    </source>
</evidence>
<dbReference type="PATRIC" id="fig|1423750.3.peg.397"/>
<feature type="transmembrane region" description="Helical" evidence="8">
    <location>
        <begin position="6"/>
        <end position="28"/>
    </location>
</feature>
<dbReference type="GO" id="GO:0005886">
    <property type="term" value="C:plasma membrane"/>
    <property type="evidence" value="ECO:0007669"/>
    <property type="project" value="TreeGrafter"/>
</dbReference>
<keyword evidence="4 8" id="KW-0812">Transmembrane</keyword>
<dbReference type="Proteomes" id="UP000051451">
    <property type="component" value="Unassembled WGS sequence"/>
</dbReference>
<dbReference type="PROSITE" id="PS50283">
    <property type="entry name" value="NA_SOLUT_SYMP_3"/>
    <property type="match status" value="1"/>
</dbReference>
<feature type="transmembrane region" description="Helical" evidence="8">
    <location>
        <begin position="386"/>
        <end position="403"/>
    </location>
</feature>
<name>A0A0R1VVN0_9LACO</name>
<evidence type="ECO:0000256" key="8">
    <source>
        <dbReference type="SAM" id="Phobius"/>
    </source>
</evidence>
<comment type="caution">
    <text evidence="9">The sequence shown here is derived from an EMBL/GenBank/DDBJ whole genome shotgun (WGS) entry which is preliminary data.</text>
</comment>
<sequence>MSLLSSQAVLIILGVAIVYIIFTGYLSLRWSGHSNNEFMTGNKNLPTFVVAVLLMSEFIGAMSTIGAAQTAFTSGFAAAWSILAAVVGFVLYGFLFADKLYKTGGFTISHAIEQKYGKSTKIIVSIIMIYALLLVNVNNYISGASILSEILRLKLPLAMIIIGIISTFYFCIGGMKSVAYITVIHTFLKYIGIIVIFIAALMMTKGIAPIKAALPAYYFSATGHVGFATIIGWIITITGAIFSTQFIVQAISSSRNSHEARKASFIAALLALPLGLMVALIGICARYLFPKINNLYALTIFLRHINVWLSALVATGLLASVFIGVSAVALGIVSLIVDDFYVPHWKPAPEKQLKVTRIISLIVGFIPLIFAFATPQILALSFFTKALRVSITIVAVVAFYLPAFSDTKGANIALVGTTFISTAWFLLGDPFGISDIYVALLSPLILMFLWKIFEILTKNMDIMHVNKKNN</sequence>
<evidence type="ECO:0000256" key="2">
    <source>
        <dbReference type="ARBA" id="ARBA00006434"/>
    </source>
</evidence>
<feature type="transmembrane region" description="Helical" evidence="8">
    <location>
        <begin position="433"/>
        <end position="453"/>
    </location>
</feature>
<dbReference type="STRING" id="1423750.FC89_GL000388"/>
<feature type="transmembrane region" description="Helical" evidence="8">
    <location>
        <begin position="48"/>
        <end position="72"/>
    </location>
</feature>
<keyword evidence="10" id="KW-1185">Reference proteome</keyword>
<dbReference type="GO" id="GO:0022857">
    <property type="term" value="F:transmembrane transporter activity"/>
    <property type="evidence" value="ECO:0007669"/>
    <property type="project" value="InterPro"/>
</dbReference>
<keyword evidence="5 8" id="KW-1133">Transmembrane helix</keyword>
<feature type="transmembrane region" description="Helical" evidence="8">
    <location>
        <begin position="78"/>
        <end position="101"/>
    </location>
</feature>
<feature type="transmembrane region" description="Helical" evidence="8">
    <location>
        <begin position="263"/>
        <end position="289"/>
    </location>
</feature>
<evidence type="ECO:0000256" key="4">
    <source>
        <dbReference type="ARBA" id="ARBA00022692"/>
    </source>
</evidence>
<proteinExistence type="inferred from homology"/>
<dbReference type="InterPro" id="IPR038377">
    <property type="entry name" value="Na/Glc_symporter_sf"/>
</dbReference>
<comment type="subcellular location">
    <subcellularLocation>
        <location evidence="1">Membrane</location>
        <topology evidence="1">Multi-pass membrane protein</topology>
    </subcellularLocation>
</comment>
<reference evidence="9 10" key="1">
    <citation type="journal article" date="2015" name="Genome Announc.">
        <title>Expanding the biotechnology potential of lactobacilli through comparative genomics of 213 strains and associated genera.</title>
        <authorList>
            <person name="Sun Z."/>
            <person name="Harris H.M."/>
            <person name="McCann A."/>
            <person name="Guo C."/>
            <person name="Argimon S."/>
            <person name="Zhang W."/>
            <person name="Yang X."/>
            <person name="Jeffery I.B."/>
            <person name="Cooney J.C."/>
            <person name="Kagawa T.F."/>
            <person name="Liu W."/>
            <person name="Song Y."/>
            <person name="Salvetti E."/>
            <person name="Wrobel A."/>
            <person name="Rasinkangas P."/>
            <person name="Parkhill J."/>
            <person name="Rea M.C."/>
            <person name="O'Sullivan O."/>
            <person name="Ritari J."/>
            <person name="Douillard F.P."/>
            <person name="Paul Ross R."/>
            <person name="Yang R."/>
            <person name="Briner A.E."/>
            <person name="Felis G.E."/>
            <person name="de Vos W.M."/>
            <person name="Barrangou R."/>
            <person name="Klaenhammer T.R."/>
            <person name="Caufield P.W."/>
            <person name="Cui Y."/>
            <person name="Zhang H."/>
            <person name="O'Toole P.W."/>
        </authorList>
    </citation>
    <scope>NUCLEOTIDE SEQUENCE [LARGE SCALE GENOMIC DNA]</scope>
    <source>
        <strain evidence="9 10">DSM 18630</strain>
    </source>
</reference>
<evidence type="ECO:0000256" key="3">
    <source>
        <dbReference type="ARBA" id="ARBA00022448"/>
    </source>
</evidence>
<dbReference type="InterPro" id="IPR001734">
    <property type="entry name" value="Na/solute_symporter"/>
</dbReference>
<feature type="transmembrane region" description="Helical" evidence="8">
    <location>
        <begin position="358"/>
        <end position="380"/>
    </location>
</feature>
<dbReference type="GeneID" id="98318440"/>
<gene>
    <name evidence="9" type="ORF">FC89_GL000388</name>
</gene>
<keyword evidence="3" id="KW-0813">Transport</keyword>
<comment type="similarity">
    <text evidence="2 7">Belongs to the sodium:solute symporter (SSF) (TC 2.A.21) family.</text>
</comment>
<evidence type="ECO:0000313" key="9">
    <source>
        <dbReference type="EMBL" id="KRM07075.1"/>
    </source>
</evidence>
<evidence type="ECO:0000256" key="6">
    <source>
        <dbReference type="ARBA" id="ARBA00023136"/>
    </source>
</evidence>
<protein>
    <submittedName>
        <fullName evidence="9">Uncharacterized protein</fullName>
    </submittedName>
</protein>
<evidence type="ECO:0000313" key="10">
    <source>
        <dbReference type="Proteomes" id="UP000051451"/>
    </source>
</evidence>
<dbReference type="EMBL" id="AZGB01000009">
    <property type="protein sequence ID" value="KRM07075.1"/>
    <property type="molecule type" value="Genomic_DNA"/>
</dbReference>
<dbReference type="Pfam" id="PF00474">
    <property type="entry name" value="SSF"/>
    <property type="match status" value="1"/>
</dbReference>
<keyword evidence="6 8" id="KW-0472">Membrane</keyword>
<organism evidence="9 10">
    <name type="scientific">Liquorilactobacillus ghanensis DSM 18630</name>
    <dbReference type="NCBI Taxonomy" id="1423750"/>
    <lineage>
        <taxon>Bacteria</taxon>
        <taxon>Bacillati</taxon>
        <taxon>Bacillota</taxon>
        <taxon>Bacilli</taxon>
        <taxon>Lactobacillales</taxon>
        <taxon>Lactobacillaceae</taxon>
        <taxon>Liquorilactobacillus</taxon>
    </lineage>
</organism>
<dbReference type="OrthoDB" id="9810181at2"/>
<feature type="transmembrane region" description="Helical" evidence="8">
    <location>
        <begin position="410"/>
        <end position="427"/>
    </location>
</feature>
<feature type="transmembrane region" description="Helical" evidence="8">
    <location>
        <begin position="187"/>
        <end position="210"/>
    </location>
</feature>
<accession>A0A0R1VVN0</accession>
<dbReference type="InterPro" id="IPR050277">
    <property type="entry name" value="Sodium:Solute_Symporter"/>
</dbReference>
<dbReference type="RefSeq" id="WP_057871174.1">
    <property type="nucleotide sequence ID" value="NZ_AZGB01000009.1"/>
</dbReference>
<dbReference type="CDD" id="cd10322">
    <property type="entry name" value="SLC5sbd"/>
    <property type="match status" value="1"/>
</dbReference>